<dbReference type="InterPro" id="IPR001451">
    <property type="entry name" value="Hexapep"/>
</dbReference>
<dbReference type="Gene3D" id="2.160.10.10">
    <property type="entry name" value="Hexapeptide repeat proteins"/>
    <property type="match status" value="1"/>
</dbReference>
<dbReference type="InterPro" id="IPR018357">
    <property type="entry name" value="Hexapep_transf_CS"/>
</dbReference>
<keyword evidence="4" id="KW-1185">Reference proteome</keyword>
<reference evidence="4" key="1">
    <citation type="submission" date="2016-12" db="EMBL/GenBank/DDBJ databases">
        <authorList>
            <person name="Gulvik C.A."/>
        </authorList>
    </citation>
    <scope>NUCLEOTIDE SEQUENCE [LARGE SCALE GENOMIC DNA]</scope>
    <source>
        <strain evidence="4">ATCC 51725</strain>
    </source>
</reference>
<dbReference type="Pfam" id="PF00132">
    <property type="entry name" value="Hexapep"/>
    <property type="match status" value="1"/>
</dbReference>
<evidence type="ECO:0000313" key="4">
    <source>
        <dbReference type="Proteomes" id="UP000186437"/>
    </source>
</evidence>
<evidence type="ECO:0008006" key="5">
    <source>
        <dbReference type="Google" id="ProtNLM"/>
    </source>
</evidence>
<dbReference type="PANTHER" id="PTHR43300">
    <property type="entry name" value="ACETYLTRANSFERASE"/>
    <property type="match status" value="1"/>
</dbReference>
<evidence type="ECO:0000256" key="2">
    <source>
        <dbReference type="ARBA" id="ARBA00022737"/>
    </source>
</evidence>
<dbReference type="PANTHER" id="PTHR43300:SF11">
    <property type="entry name" value="ACETYLTRANSFERASE RV3034C-RELATED"/>
    <property type="match status" value="1"/>
</dbReference>
<dbReference type="SUPFAM" id="SSF51161">
    <property type="entry name" value="Trimeric LpxA-like enzymes"/>
    <property type="match status" value="1"/>
</dbReference>
<sequence>MNLKYLLTKIKYVLLGRDPEILNHYFRKKGMLIGKNSKIYSDITTPESYLIEIGDDVTISTEVQLITHDNSICKLDAAYTDTFGKIKIGSNTFIGARAILLPGVRVGSNVIIGAGSVITKSIPDNVIVAGNPARIIKPISDSSAYVEKYGFNVDHLTAEEKKQLLLTAPERMVIKEEMEWN</sequence>
<dbReference type="AlphaFoldDB" id="A0A1Q8EDC8"/>
<dbReference type="InterPro" id="IPR011004">
    <property type="entry name" value="Trimer_LpxA-like_sf"/>
</dbReference>
<keyword evidence="1" id="KW-0808">Transferase</keyword>
<gene>
    <name evidence="3" type="ORF">BU200_05210</name>
</gene>
<dbReference type="EMBL" id="MSJL01000019">
    <property type="protein sequence ID" value="OLF49819.1"/>
    <property type="molecule type" value="Genomic_DNA"/>
</dbReference>
<dbReference type="CDD" id="cd04647">
    <property type="entry name" value="LbH_MAT_like"/>
    <property type="match status" value="1"/>
</dbReference>
<dbReference type="Proteomes" id="UP000186437">
    <property type="component" value="Unassembled WGS sequence"/>
</dbReference>
<proteinExistence type="predicted"/>
<evidence type="ECO:0000313" key="3">
    <source>
        <dbReference type="EMBL" id="OLF49819.1"/>
    </source>
</evidence>
<dbReference type="PROSITE" id="PS00101">
    <property type="entry name" value="HEXAPEP_TRANSFERASES"/>
    <property type="match status" value="1"/>
</dbReference>
<dbReference type="InterPro" id="IPR050179">
    <property type="entry name" value="Trans_hexapeptide_repeat"/>
</dbReference>
<comment type="caution">
    <text evidence="3">The sequence shown here is derived from an EMBL/GenBank/DDBJ whole genome shotgun (WGS) entry which is preliminary data.</text>
</comment>
<dbReference type="GO" id="GO:0016740">
    <property type="term" value="F:transferase activity"/>
    <property type="evidence" value="ECO:0007669"/>
    <property type="project" value="UniProtKB-KW"/>
</dbReference>
<name>A0A1Q8EDC8_STRAI</name>
<evidence type="ECO:0000256" key="1">
    <source>
        <dbReference type="ARBA" id="ARBA00022679"/>
    </source>
</evidence>
<protein>
    <recommendedName>
        <fullName evidence="5">Acyltransferase</fullName>
    </recommendedName>
</protein>
<accession>A0A1Q8EDC8</accession>
<keyword evidence="2" id="KW-0677">Repeat</keyword>
<organism evidence="3 4">
    <name type="scientific">Streptococcus acidominimus</name>
    <dbReference type="NCBI Taxonomy" id="1326"/>
    <lineage>
        <taxon>Bacteria</taxon>
        <taxon>Bacillati</taxon>
        <taxon>Bacillota</taxon>
        <taxon>Bacilli</taxon>
        <taxon>Lactobacillales</taxon>
        <taxon>Streptococcaceae</taxon>
        <taxon>Streptococcus</taxon>
    </lineage>
</organism>